<dbReference type="PROSITE" id="PS50893">
    <property type="entry name" value="ABC_TRANSPORTER_2"/>
    <property type="match status" value="2"/>
</dbReference>
<reference evidence="5 6" key="1">
    <citation type="journal article" date="2004" name="Genome Res.">
        <title>The complete genome and proteome of Mycoplasma mobile.</title>
        <authorList>
            <person name="Jaffe J.D."/>
            <person name="Stange-Thomann N."/>
            <person name="Smith C."/>
            <person name="DeCaprio D."/>
            <person name="Fisher S."/>
            <person name="Butler J."/>
            <person name="Calvo S."/>
            <person name="Elkins T."/>
            <person name="FitzGerald M.G."/>
            <person name="Hafez N."/>
            <person name="Kodira C.D."/>
            <person name="Major J."/>
            <person name="Wang S."/>
            <person name="Wilkinson J."/>
            <person name="Nicol R."/>
            <person name="Nusbaum C."/>
            <person name="Birren B."/>
            <person name="Berg H.C."/>
            <person name="Church G.M."/>
        </authorList>
    </citation>
    <scope>NUCLEOTIDE SEQUENCE [LARGE SCALE GENOMIC DNA]</scope>
    <source>
        <strain evidence="6">ATCC 43663 / 163K / NCTC 11711</strain>
    </source>
</reference>
<evidence type="ECO:0000313" key="5">
    <source>
        <dbReference type="EMBL" id="AAT28109.1"/>
    </source>
</evidence>
<dbReference type="SUPFAM" id="SSF52540">
    <property type="entry name" value="P-loop containing nucleoside triphosphate hydrolases"/>
    <property type="match status" value="2"/>
</dbReference>
<dbReference type="STRING" id="267748.MMOB6230"/>
<evidence type="ECO:0000256" key="1">
    <source>
        <dbReference type="ARBA" id="ARBA00022741"/>
    </source>
</evidence>
<keyword evidence="2" id="KW-0067">ATP-binding</keyword>
<dbReference type="Pfam" id="PF12848">
    <property type="entry name" value="ABC_tran_Xtn"/>
    <property type="match status" value="1"/>
</dbReference>
<dbReference type="FunFam" id="3.40.50.300:FF:000011">
    <property type="entry name" value="Putative ABC transporter ATP-binding component"/>
    <property type="match status" value="1"/>
</dbReference>
<name>Q6KH22_MYCM1</name>
<protein>
    <submittedName>
        <fullName evidence="5">Unspecified ABC transporter ATP binding protein</fullName>
    </submittedName>
</protein>
<dbReference type="InterPro" id="IPR051309">
    <property type="entry name" value="ABCF_ATPase"/>
</dbReference>
<evidence type="ECO:0000259" key="4">
    <source>
        <dbReference type="PROSITE" id="PS50893"/>
    </source>
</evidence>
<evidence type="ECO:0000313" key="6">
    <source>
        <dbReference type="Proteomes" id="UP000009072"/>
    </source>
</evidence>
<gene>
    <name evidence="5" type="ordered locus">MMOB6230</name>
</gene>
<dbReference type="KEGG" id="mmo:MMOB6230"/>
<organism evidence="5 6">
    <name type="scientific">Mycoplasma mobile (strain ATCC 43663 / 163K / NCTC 11711)</name>
    <name type="common">Mesomycoplasma mobile</name>
    <dbReference type="NCBI Taxonomy" id="267748"/>
    <lineage>
        <taxon>Bacteria</taxon>
        <taxon>Bacillati</taxon>
        <taxon>Mycoplasmatota</taxon>
        <taxon>Mycoplasmoidales</taxon>
        <taxon>Metamycoplasmataceae</taxon>
        <taxon>Mesomycoplasma</taxon>
    </lineage>
</organism>
<feature type="domain" description="ABC transporter" evidence="4">
    <location>
        <begin position="355"/>
        <end position="570"/>
    </location>
</feature>
<sequence length="572" mass="65610">MIFQKQQMLTLQAKAFSFLKTLLTKKKKKKNKELKMLEVRNLSKRFTDKILFDSVNLKFIPGHTYGIIGANGAGKSTFLKILSKEIEATSGDILFPKDATISVLQQSWEIFDEIDVTNVVIMGNKKLYEILEKKNAIYNNPDSTEKDYNLASELEETYGNIGGWQADNDAQILLGALGISKKKWNLPLKELKANEKIKVLLAQSLFQNPDILIMDEPTNRLDLKSVKWLEEFLNNYKNIVIVVSHDSDFLDQVCTNIVDIDYSKMKMFTGNYSFWKESSELILDMQKRQNAKKEEKVEQLKQFIARFSANASKSKQATSRKKELEKITIDELVPSTRKYPYIRFEISQLVGKQILKVEDLEYTNEKGEILFSKLSFDLVPGEKMVILGENDIAKSRLLDILVGKLKPTKGKVTWGSTIKHAYFPADNSEYFSKKESILEWISKWPLNNSTQETKDNSDQRMRSFLGRMLFGGESVFKDSTVTSGGEKARLMFSKMMIEESNFLILDQPLDHLDTESIDSVIDGLSQYKSGLIFTTYNNALIKKVSNVILELREDKNILFRGTLEEYEQKIGF</sequence>
<keyword evidence="6" id="KW-1185">Reference proteome</keyword>
<dbReference type="eggNOG" id="COG0488">
    <property type="taxonomic scope" value="Bacteria"/>
</dbReference>
<dbReference type="InterPro" id="IPR032781">
    <property type="entry name" value="ABC_tran_Xtn"/>
</dbReference>
<dbReference type="HOGENOM" id="CLU_000604_36_0_14"/>
<accession>Q6KH22</accession>
<dbReference type="AlphaFoldDB" id="Q6KH22"/>
<keyword evidence="3" id="KW-0175">Coiled coil</keyword>
<keyword evidence="1" id="KW-0547">Nucleotide-binding</keyword>
<feature type="coiled-coil region" evidence="3">
    <location>
        <begin position="283"/>
        <end position="310"/>
    </location>
</feature>
<dbReference type="CDD" id="cd03221">
    <property type="entry name" value="ABCF_EF-3"/>
    <property type="match status" value="2"/>
</dbReference>
<dbReference type="Pfam" id="PF00005">
    <property type="entry name" value="ABC_tran"/>
    <property type="match status" value="2"/>
</dbReference>
<dbReference type="InterPro" id="IPR003593">
    <property type="entry name" value="AAA+_ATPase"/>
</dbReference>
<proteinExistence type="predicted"/>
<dbReference type="SMART" id="SM00382">
    <property type="entry name" value="AAA"/>
    <property type="match status" value="2"/>
</dbReference>
<dbReference type="EMBL" id="AE017308">
    <property type="protein sequence ID" value="AAT28109.1"/>
    <property type="molecule type" value="Genomic_DNA"/>
</dbReference>
<dbReference type="PANTHER" id="PTHR42855">
    <property type="entry name" value="ABC TRANSPORTER ATP-BINDING SUBUNIT"/>
    <property type="match status" value="1"/>
</dbReference>
<evidence type="ECO:0000256" key="3">
    <source>
        <dbReference type="SAM" id="Coils"/>
    </source>
</evidence>
<dbReference type="GO" id="GO:0016887">
    <property type="term" value="F:ATP hydrolysis activity"/>
    <property type="evidence" value="ECO:0007669"/>
    <property type="project" value="InterPro"/>
</dbReference>
<evidence type="ECO:0000256" key="2">
    <source>
        <dbReference type="ARBA" id="ARBA00022840"/>
    </source>
</evidence>
<dbReference type="Gene3D" id="3.40.50.300">
    <property type="entry name" value="P-loop containing nucleotide triphosphate hydrolases"/>
    <property type="match status" value="2"/>
</dbReference>
<dbReference type="GO" id="GO:0005524">
    <property type="term" value="F:ATP binding"/>
    <property type="evidence" value="ECO:0007669"/>
    <property type="project" value="UniProtKB-KW"/>
</dbReference>
<dbReference type="InterPro" id="IPR027417">
    <property type="entry name" value="P-loop_NTPase"/>
</dbReference>
<dbReference type="PANTHER" id="PTHR42855:SF2">
    <property type="entry name" value="DRUG RESISTANCE ABC TRANSPORTER,ATP-BINDING PROTEIN"/>
    <property type="match status" value="1"/>
</dbReference>
<dbReference type="InterPro" id="IPR003439">
    <property type="entry name" value="ABC_transporter-like_ATP-bd"/>
</dbReference>
<feature type="domain" description="ABC transporter" evidence="4">
    <location>
        <begin position="37"/>
        <end position="287"/>
    </location>
</feature>
<dbReference type="Proteomes" id="UP000009072">
    <property type="component" value="Chromosome"/>
</dbReference>